<dbReference type="PANTHER" id="PTHR34341:SF1">
    <property type="entry name" value="TRANSMEMBRANE PROTEIN 107"/>
    <property type="match status" value="1"/>
</dbReference>
<evidence type="ECO:0000256" key="5">
    <source>
        <dbReference type="ARBA" id="ARBA00022989"/>
    </source>
</evidence>
<proteinExistence type="predicted"/>
<dbReference type="Proteomes" id="UP001378592">
    <property type="component" value="Unassembled WGS sequence"/>
</dbReference>
<dbReference type="GO" id="GO:1904491">
    <property type="term" value="P:protein localization to ciliary transition zone"/>
    <property type="evidence" value="ECO:0007669"/>
    <property type="project" value="TreeGrafter"/>
</dbReference>
<evidence type="ECO:0000256" key="1">
    <source>
        <dbReference type="ARBA" id="ARBA00004141"/>
    </source>
</evidence>
<name>A0AAN9Z789_9ORTH</name>
<comment type="subcellular location">
    <subcellularLocation>
        <location evidence="1">Membrane</location>
        <topology evidence="1">Multi-pass membrane protein</topology>
    </subcellularLocation>
</comment>
<keyword evidence="3 7" id="KW-0812">Transmembrane</keyword>
<keyword evidence="4" id="KW-0970">Cilium biogenesis/degradation</keyword>
<evidence type="ECO:0000256" key="3">
    <source>
        <dbReference type="ARBA" id="ARBA00022692"/>
    </source>
</evidence>
<gene>
    <name evidence="8" type="ORF">R5R35_005673</name>
</gene>
<protein>
    <recommendedName>
        <fullName evidence="2">Transmembrane protein 107</fullName>
    </recommendedName>
</protein>
<dbReference type="GO" id="GO:0036038">
    <property type="term" value="C:MKS complex"/>
    <property type="evidence" value="ECO:0007669"/>
    <property type="project" value="TreeGrafter"/>
</dbReference>
<evidence type="ECO:0000256" key="2">
    <source>
        <dbReference type="ARBA" id="ARBA00015652"/>
    </source>
</evidence>
<evidence type="ECO:0000313" key="9">
    <source>
        <dbReference type="Proteomes" id="UP001378592"/>
    </source>
</evidence>
<dbReference type="GO" id="GO:0016020">
    <property type="term" value="C:membrane"/>
    <property type="evidence" value="ECO:0007669"/>
    <property type="project" value="UniProtKB-SubCell"/>
</dbReference>
<evidence type="ECO:0000256" key="6">
    <source>
        <dbReference type="ARBA" id="ARBA00023136"/>
    </source>
</evidence>
<reference evidence="8 9" key="1">
    <citation type="submission" date="2024-03" db="EMBL/GenBank/DDBJ databases">
        <title>The genome assembly and annotation of the cricket Gryllus longicercus Weissman &amp; Gray.</title>
        <authorList>
            <person name="Szrajer S."/>
            <person name="Gray D."/>
            <person name="Ylla G."/>
        </authorList>
    </citation>
    <scope>NUCLEOTIDE SEQUENCE [LARGE SCALE GENOMIC DNA]</scope>
    <source>
        <strain evidence="8">DAG 2021-001</strain>
        <tissue evidence="8">Whole body minus gut</tissue>
    </source>
</reference>
<feature type="transmembrane region" description="Helical" evidence="7">
    <location>
        <begin position="56"/>
        <end position="75"/>
    </location>
</feature>
<feature type="transmembrane region" description="Helical" evidence="7">
    <location>
        <begin position="12"/>
        <end position="30"/>
    </location>
</feature>
<sequence length="140" mass="15818">MRMVLFSHGLVPTRFLIILSHLSIAVLILWSRDQNVKSCLSLDYTDEEYLLQDKELVIGLSIALGLLGFELLGFLSGVTMFVPLTAMISIACHGSASILLTYFVLDEWDCHLYWWLFTFCSVLPAVTEAVTILRSLFLKN</sequence>
<keyword evidence="9" id="KW-1185">Reference proteome</keyword>
<dbReference type="GO" id="GO:1905515">
    <property type="term" value="P:non-motile cilium assembly"/>
    <property type="evidence" value="ECO:0007669"/>
    <property type="project" value="TreeGrafter"/>
</dbReference>
<keyword evidence="6 7" id="KW-0472">Membrane</keyword>
<dbReference type="PANTHER" id="PTHR34341">
    <property type="entry name" value="TRANSMEMBRANE PROTEIN 107"/>
    <property type="match status" value="1"/>
</dbReference>
<accession>A0AAN9Z789</accession>
<evidence type="ECO:0000313" key="8">
    <source>
        <dbReference type="EMBL" id="KAK7867031.1"/>
    </source>
</evidence>
<dbReference type="EMBL" id="JAZDUA010000128">
    <property type="protein sequence ID" value="KAK7867031.1"/>
    <property type="molecule type" value="Genomic_DNA"/>
</dbReference>
<comment type="caution">
    <text evidence="8">The sequence shown here is derived from an EMBL/GenBank/DDBJ whole genome shotgun (WGS) entry which is preliminary data.</text>
</comment>
<feature type="transmembrane region" description="Helical" evidence="7">
    <location>
        <begin position="112"/>
        <end position="137"/>
    </location>
</feature>
<feature type="transmembrane region" description="Helical" evidence="7">
    <location>
        <begin position="81"/>
        <end position="105"/>
    </location>
</feature>
<dbReference type="Pfam" id="PF14995">
    <property type="entry name" value="TMEM107"/>
    <property type="match status" value="1"/>
</dbReference>
<evidence type="ECO:0000256" key="4">
    <source>
        <dbReference type="ARBA" id="ARBA00022794"/>
    </source>
</evidence>
<organism evidence="8 9">
    <name type="scientific">Gryllus longicercus</name>
    <dbReference type="NCBI Taxonomy" id="2509291"/>
    <lineage>
        <taxon>Eukaryota</taxon>
        <taxon>Metazoa</taxon>
        <taxon>Ecdysozoa</taxon>
        <taxon>Arthropoda</taxon>
        <taxon>Hexapoda</taxon>
        <taxon>Insecta</taxon>
        <taxon>Pterygota</taxon>
        <taxon>Neoptera</taxon>
        <taxon>Polyneoptera</taxon>
        <taxon>Orthoptera</taxon>
        <taxon>Ensifera</taxon>
        <taxon>Gryllidea</taxon>
        <taxon>Grylloidea</taxon>
        <taxon>Gryllidae</taxon>
        <taxon>Gryllinae</taxon>
        <taxon>Gryllus</taxon>
    </lineage>
</organism>
<keyword evidence="5 7" id="KW-1133">Transmembrane helix</keyword>
<evidence type="ECO:0000256" key="7">
    <source>
        <dbReference type="SAM" id="Phobius"/>
    </source>
</evidence>
<dbReference type="InterPro" id="IPR029248">
    <property type="entry name" value="TMEM107"/>
</dbReference>
<dbReference type="AlphaFoldDB" id="A0AAN9Z789"/>